<feature type="region of interest" description="Disordered" evidence="1">
    <location>
        <begin position="587"/>
        <end position="611"/>
    </location>
</feature>
<feature type="compositionally biased region" description="Low complexity" evidence="1">
    <location>
        <begin position="904"/>
        <end position="914"/>
    </location>
</feature>
<dbReference type="EMBL" id="JABXBU010000030">
    <property type="protein sequence ID" value="KAF8784475.1"/>
    <property type="molecule type" value="Genomic_DNA"/>
</dbReference>
<dbReference type="AlphaFoldDB" id="A0A8T0F2B7"/>
<gene>
    <name evidence="2" type="ORF">HNY73_010149</name>
</gene>
<name>A0A8T0F2B7_ARGBR</name>
<feature type="region of interest" description="Disordered" evidence="1">
    <location>
        <begin position="331"/>
        <end position="357"/>
    </location>
</feature>
<feature type="compositionally biased region" description="Basic and acidic residues" evidence="1">
    <location>
        <begin position="947"/>
        <end position="964"/>
    </location>
</feature>
<dbReference type="Proteomes" id="UP000807504">
    <property type="component" value="Unassembled WGS sequence"/>
</dbReference>
<feature type="compositionally biased region" description="Low complexity" evidence="1">
    <location>
        <begin position="663"/>
        <end position="675"/>
    </location>
</feature>
<evidence type="ECO:0000313" key="3">
    <source>
        <dbReference type="Proteomes" id="UP000807504"/>
    </source>
</evidence>
<feature type="region of interest" description="Disordered" evidence="1">
    <location>
        <begin position="21"/>
        <end position="77"/>
    </location>
</feature>
<evidence type="ECO:0000256" key="1">
    <source>
        <dbReference type="SAM" id="MobiDB-lite"/>
    </source>
</evidence>
<feature type="compositionally biased region" description="Basic and acidic residues" evidence="1">
    <location>
        <begin position="30"/>
        <end position="52"/>
    </location>
</feature>
<reference evidence="2" key="2">
    <citation type="submission" date="2020-06" db="EMBL/GenBank/DDBJ databases">
        <authorList>
            <person name="Sheffer M."/>
        </authorList>
    </citation>
    <scope>NUCLEOTIDE SEQUENCE</scope>
</reference>
<feature type="region of interest" description="Disordered" evidence="1">
    <location>
        <begin position="657"/>
        <end position="676"/>
    </location>
</feature>
<proteinExistence type="predicted"/>
<keyword evidence="3" id="KW-1185">Reference proteome</keyword>
<sequence length="1003" mass="114187">MDKELEKFSLKTAFEKDDNYRYRSYSPLKKVHEPQNSENKTDSKNTTKEGESRTGVSLKNFIDKSTTNGSEAESNNHVYHLNPAPAYNHPSSNVIVKELGGSGLNSPRYQDKVVYVPIYDSPNPQPEKSYTRQNFVQSDLNGGTQISQNRKVIGFIGVVFVHKLPDDAIAQPQGQNTFQQHNQRALQNLQSTQPTYSDASGDLQDKFPNAISFENVLPQQVGSSGLNEEAYIIRQQKTDGNYLANPAPYNPNNEQWKYQKSLGKTNGWEANSGIKYEPDLSQVQGQTFSQQSKSWMNSQNQKIVPSPNAFLNQGAIPQENSKVYKNGKQNFDSRKQIPENPLFPARSNAKPKNSPVSKFSVSNQELNILNNKQGNVRGLHHKQQSNNYQNLNKQQNINLNEGIYPSDLSNLIAISDGKGSDQFVPVIKHVVIEKHVQPNANGNFLSNSGDILNDNEAQGELYQNIKNFEKVEQHFVNPTSPNLGINYETSVKKSGSIPNIEDPVQSQWVPRLNNQINRSPQVQYSDVPNNLEQYRNNNEKFLNDQIHKNFETKNSHHGNPKKQKFNQGSVASNHNNQHAFFENLPNLNLNQNSNEHSRQSYNSGPTLNQEFSKDPEIREAFRVAGIYLQNQAEIIPSHNENNASPHNSFEKMDSNQAYSQETQNNQNSFINSNNIRPTTDQRYNALYHERNNNLNIIRLRDKILQTYQNTDPVQQFNNEMQKYGSFNNTDKFHHSLENPATMPQTPNQNGWQVIQNMKNTQSSVTYQKDANSNAYDRSKTNTTPESQIFGNQRSIPNHVNNQHQRDRAANSFQIKDAVIHPQQHTSITQNFEFNQNNPVQQIYNRAGQNHPEQHHSNNAFHIHSAQQFHKRAPLKKDVTSKENEGVLVFTGYGKQDWNGKGRNNHNTNQPHPQQRGQFRQENHFKEEDSLKVGQRPPVSLISTSNSKSDHHDKTTKAWYKRDLENTNNSSIKKDGGKIDNSSDYIIKDTDGADSNGFGGESFW</sequence>
<evidence type="ECO:0000313" key="2">
    <source>
        <dbReference type="EMBL" id="KAF8784475.1"/>
    </source>
</evidence>
<feature type="compositionally biased region" description="Polar residues" evidence="1">
    <location>
        <begin position="599"/>
        <end position="610"/>
    </location>
</feature>
<feature type="compositionally biased region" description="Basic and acidic residues" evidence="1">
    <location>
        <begin position="918"/>
        <end position="930"/>
    </location>
</feature>
<organism evidence="2 3">
    <name type="scientific">Argiope bruennichi</name>
    <name type="common">Wasp spider</name>
    <name type="synonym">Aranea bruennichi</name>
    <dbReference type="NCBI Taxonomy" id="94029"/>
    <lineage>
        <taxon>Eukaryota</taxon>
        <taxon>Metazoa</taxon>
        <taxon>Ecdysozoa</taxon>
        <taxon>Arthropoda</taxon>
        <taxon>Chelicerata</taxon>
        <taxon>Arachnida</taxon>
        <taxon>Araneae</taxon>
        <taxon>Araneomorphae</taxon>
        <taxon>Entelegynae</taxon>
        <taxon>Araneoidea</taxon>
        <taxon>Araneidae</taxon>
        <taxon>Argiope</taxon>
    </lineage>
</organism>
<feature type="region of interest" description="Disordered" evidence="1">
    <location>
        <begin position="892"/>
        <end position="1003"/>
    </location>
</feature>
<comment type="caution">
    <text evidence="2">The sequence shown here is derived from an EMBL/GenBank/DDBJ whole genome shotgun (WGS) entry which is preliminary data.</text>
</comment>
<reference evidence="2" key="1">
    <citation type="journal article" date="2020" name="bioRxiv">
        <title>Chromosome-level reference genome of the European wasp spider Argiope bruennichi: a resource for studies on range expansion and evolutionary adaptation.</title>
        <authorList>
            <person name="Sheffer M.M."/>
            <person name="Hoppe A."/>
            <person name="Krehenwinkel H."/>
            <person name="Uhl G."/>
            <person name="Kuss A.W."/>
            <person name="Jensen L."/>
            <person name="Jensen C."/>
            <person name="Gillespie R.G."/>
            <person name="Hoff K.J."/>
            <person name="Prost S."/>
        </authorList>
    </citation>
    <scope>NUCLEOTIDE SEQUENCE</scope>
</reference>
<feature type="region of interest" description="Disordered" evidence="1">
    <location>
        <begin position="774"/>
        <end position="793"/>
    </location>
</feature>
<feature type="compositionally biased region" description="Polar residues" evidence="1">
    <location>
        <begin position="63"/>
        <end position="77"/>
    </location>
</feature>
<accession>A0A8T0F2B7</accession>
<protein>
    <submittedName>
        <fullName evidence="2">Uncharacterized protein</fullName>
    </submittedName>
</protein>